<feature type="compositionally biased region" description="Low complexity" evidence="1">
    <location>
        <begin position="235"/>
        <end position="247"/>
    </location>
</feature>
<dbReference type="GeneID" id="30180979"/>
<gene>
    <name evidence="2" type="ORF">PICMEDRAFT_72771</name>
</gene>
<proteinExistence type="predicted"/>
<feature type="compositionally biased region" description="Acidic residues" evidence="1">
    <location>
        <begin position="554"/>
        <end position="564"/>
    </location>
</feature>
<dbReference type="EMBL" id="KV454003">
    <property type="protein sequence ID" value="ODQ46731.1"/>
    <property type="molecule type" value="Genomic_DNA"/>
</dbReference>
<feature type="compositionally biased region" description="Polar residues" evidence="1">
    <location>
        <begin position="565"/>
        <end position="589"/>
    </location>
</feature>
<feature type="compositionally biased region" description="Low complexity" evidence="1">
    <location>
        <begin position="61"/>
        <end position="76"/>
    </location>
</feature>
<keyword evidence="3" id="KW-1185">Reference proteome</keyword>
<feature type="compositionally biased region" description="Low complexity" evidence="1">
    <location>
        <begin position="376"/>
        <end position="394"/>
    </location>
</feature>
<feature type="compositionally biased region" description="Polar residues" evidence="1">
    <location>
        <begin position="88"/>
        <end position="106"/>
    </location>
</feature>
<accession>A0A1E3NKT1</accession>
<dbReference type="RefSeq" id="XP_019017844.1">
    <property type="nucleotide sequence ID" value="XM_019164292.1"/>
</dbReference>
<name>A0A1E3NKT1_9ASCO</name>
<feature type="compositionally biased region" description="Polar residues" evidence="1">
    <location>
        <begin position="513"/>
        <end position="525"/>
    </location>
</feature>
<feature type="compositionally biased region" description="Low complexity" evidence="1">
    <location>
        <begin position="108"/>
        <end position="124"/>
    </location>
</feature>
<dbReference type="Proteomes" id="UP000094455">
    <property type="component" value="Unassembled WGS sequence"/>
</dbReference>
<dbReference type="OrthoDB" id="3997752at2759"/>
<reference evidence="2 3" key="1">
    <citation type="journal article" date="2016" name="Proc. Natl. Acad. Sci. U.S.A.">
        <title>Comparative genomics of biotechnologically important yeasts.</title>
        <authorList>
            <person name="Riley R."/>
            <person name="Haridas S."/>
            <person name="Wolfe K.H."/>
            <person name="Lopes M.R."/>
            <person name="Hittinger C.T."/>
            <person name="Goeker M."/>
            <person name="Salamov A.A."/>
            <person name="Wisecaver J.H."/>
            <person name="Long T.M."/>
            <person name="Calvey C.H."/>
            <person name="Aerts A.L."/>
            <person name="Barry K.W."/>
            <person name="Choi C."/>
            <person name="Clum A."/>
            <person name="Coughlan A.Y."/>
            <person name="Deshpande S."/>
            <person name="Douglass A.P."/>
            <person name="Hanson S.J."/>
            <person name="Klenk H.-P."/>
            <person name="LaButti K.M."/>
            <person name="Lapidus A."/>
            <person name="Lindquist E.A."/>
            <person name="Lipzen A.M."/>
            <person name="Meier-Kolthoff J.P."/>
            <person name="Ohm R.A."/>
            <person name="Otillar R.P."/>
            <person name="Pangilinan J.L."/>
            <person name="Peng Y."/>
            <person name="Rokas A."/>
            <person name="Rosa C.A."/>
            <person name="Scheuner C."/>
            <person name="Sibirny A.A."/>
            <person name="Slot J.C."/>
            <person name="Stielow J.B."/>
            <person name="Sun H."/>
            <person name="Kurtzman C.P."/>
            <person name="Blackwell M."/>
            <person name="Grigoriev I.V."/>
            <person name="Jeffries T.W."/>
        </authorList>
    </citation>
    <scope>NUCLEOTIDE SEQUENCE [LARGE SCALE GENOMIC DNA]</scope>
    <source>
        <strain evidence="2 3">NRRL Y-2026</strain>
    </source>
</reference>
<evidence type="ECO:0000313" key="2">
    <source>
        <dbReference type="EMBL" id="ODQ46731.1"/>
    </source>
</evidence>
<feature type="region of interest" description="Disordered" evidence="1">
    <location>
        <begin position="373"/>
        <end position="399"/>
    </location>
</feature>
<evidence type="ECO:0000256" key="1">
    <source>
        <dbReference type="SAM" id="MobiDB-lite"/>
    </source>
</evidence>
<dbReference type="AlphaFoldDB" id="A0A1E3NKT1"/>
<protein>
    <submittedName>
        <fullName evidence="2">Uncharacterized protein</fullName>
    </submittedName>
</protein>
<feature type="region of interest" description="Disordered" evidence="1">
    <location>
        <begin position="510"/>
        <end position="589"/>
    </location>
</feature>
<feature type="compositionally biased region" description="Polar residues" evidence="1">
    <location>
        <begin position="1"/>
        <end position="38"/>
    </location>
</feature>
<feature type="region of interest" description="Disordered" evidence="1">
    <location>
        <begin position="192"/>
        <end position="248"/>
    </location>
</feature>
<feature type="region of interest" description="Disordered" evidence="1">
    <location>
        <begin position="1"/>
        <end position="130"/>
    </location>
</feature>
<sequence>MTLSTSLKRYFSNGSHKSSTDIPSATGPAISTSSSALSKNDPLYEPDKSETASVPSPPPSASTANPAANSAAGSTSFSALNKPLPNDLQRQQRNQQGKKLPSNMNKLSVVSSSSSSSSAPAPASKNACTSPLNKSLTGGIGMHSNCSTSGNINMASPNVNLSPSFSFNKPFGGPSSPVDIFERNVQNADLSTDLSNSPLANNSNFSTSTNNSTLNVDLPSSGPRPHSQPQAQLPSRSGSRSHSRSQSFTNLNNSYILSNCRPRHLLSENYTSPVLDSTVELISSQKFDDTDVVEVPHARTSEQLFKSHSHVSNASFSGSSSQRLSISRKYSNPANNGPAKNQINLEHLQTSFSHNRSRSSFSNVSSPLLKTKSESHCTCSNNHNNATSNNPLNADSPLVSPQRKSISFYSYLDLLNYERLSSGNNKNYASSSSPSPPTYNNDFLKRQSDLYDAQEEAEDLRDLNNAQLLENQLTGDLLSINCPKHGIAARRMAHQGCMEDGDARIDEELNINKPKSSKGTSANNAETKHSGRGTPLYSVFSSHSAIADDHNQTQEEEEEEEEQDGSIQSWVPEDNNLNSENSRTGSRRQSIVEEMASLKSCTTNNSYFEDELEECSTHDTGSRIGVPVVNVCSANDYLSSRTRELRNSFVCNDPTLTPKKIFQQQ</sequence>
<evidence type="ECO:0000313" key="3">
    <source>
        <dbReference type="Proteomes" id="UP000094455"/>
    </source>
</evidence>
<feature type="compositionally biased region" description="Low complexity" evidence="1">
    <location>
        <begin position="201"/>
        <end position="215"/>
    </location>
</feature>
<organism evidence="2 3">
    <name type="scientific">Pichia membranifaciens NRRL Y-2026</name>
    <dbReference type="NCBI Taxonomy" id="763406"/>
    <lineage>
        <taxon>Eukaryota</taxon>
        <taxon>Fungi</taxon>
        <taxon>Dikarya</taxon>
        <taxon>Ascomycota</taxon>
        <taxon>Saccharomycotina</taxon>
        <taxon>Pichiomycetes</taxon>
        <taxon>Pichiales</taxon>
        <taxon>Pichiaceae</taxon>
        <taxon>Pichia</taxon>
    </lineage>
</organism>